<feature type="non-terminal residue" evidence="1">
    <location>
        <position position="1"/>
    </location>
</feature>
<comment type="caution">
    <text evidence="1">The sequence shown here is derived from an EMBL/GenBank/DDBJ whole genome shotgun (WGS) entry which is preliminary data.</text>
</comment>
<dbReference type="Proteomes" id="UP000257109">
    <property type="component" value="Unassembled WGS sequence"/>
</dbReference>
<reference evidence="1" key="1">
    <citation type="submission" date="2018-05" db="EMBL/GenBank/DDBJ databases">
        <title>Draft genome of Mucuna pruriens seed.</title>
        <authorList>
            <person name="Nnadi N.E."/>
            <person name="Vos R."/>
            <person name="Hasami M.H."/>
            <person name="Devisetty U.K."/>
            <person name="Aguiy J.C."/>
        </authorList>
    </citation>
    <scope>NUCLEOTIDE SEQUENCE [LARGE SCALE GENOMIC DNA]</scope>
    <source>
        <strain evidence="1">JCA_2017</strain>
    </source>
</reference>
<evidence type="ECO:0000313" key="1">
    <source>
        <dbReference type="EMBL" id="RDY08852.1"/>
    </source>
</evidence>
<gene>
    <name evidence="1" type="ORF">CR513_06871</name>
</gene>
<organism evidence="1 2">
    <name type="scientific">Mucuna pruriens</name>
    <name type="common">Velvet bean</name>
    <name type="synonym">Dolichos pruriens</name>
    <dbReference type="NCBI Taxonomy" id="157652"/>
    <lineage>
        <taxon>Eukaryota</taxon>
        <taxon>Viridiplantae</taxon>
        <taxon>Streptophyta</taxon>
        <taxon>Embryophyta</taxon>
        <taxon>Tracheophyta</taxon>
        <taxon>Spermatophyta</taxon>
        <taxon>Magnoliopsida</taxon>
        <taxon>eudicotyledons</taxon>
        <taxon>Gunneridae</taxon>
        <taxon>Pentapetalae</taxon>
        <taxon>rosids</taxon>
        <taxon>fabids</taxon>
        <taxon>Fabales</taxon>
        <taxon>Fabaceae</taxon>
        <taxon>Papilionoideae</taxon>
        <taxon>50 kb inversion clade</taxon>
        <taxon>NPAAA clade</taxon>
        <taxon>indigoferoid/millettioid clade</taxon>
        <taxon>Phaseoleae</taxon>
        <taxon>Mucuna</taxon>
    </lineage>
</organism>
<sequence length="142" mass="16528">WLSGEVKVFPSQLRTKEDISRLCGEVSLTSIVYFDLFLAEPCSTTERAIMQAYRVVCHCLHIEATTSKFLHHYSTSKVDFLKFERWLNKFNVWAREDMPASDQTYLNDLNKLPKSLSYHDVVKVVFLAPLPKIWQVSIDLDK</sequence>
<protein>
    <submittedName>
        <fullName evidence="1">Uncharacterized protein</fullName>
    </submittedName>
</protein>
<dbReference type="OrthoDB" id="190098at2759"/>
<dbReference type="AlphaFoldDB" id="A0A371I1D9"/>
<name>A0A371I1D9_MUCPR</name>
<keyword evidence="2" id="KW-1185">Reference proteome</keyword>
<proteinExistence type="predicted"/>
<feature type="non-terminal residue" evidence="1">
    <location>
        <position position="142"/>
    </location>
</feature>
<evidence type="ECO:0000313" key="2">
    <source>
        <dbReference type="Proteomes" id="UP000257109"/>
    </source>
</evidence>
<dbReference type="EMBL" id="QJKJ01001194">
    <property type="protein sequence ID" value="RDY08852.1"/>
    <property type="molecule type" value="Genomic_DNA"/>
</dbReference>
<accession>A0A371I1D9</accession>